<accession>A0A9N9G7T5</accession>
<proteinExistence type="inferred from homology"/>
<dbReference type="SUPFAM" id="SSF89796">
    <property type="entry name" value="CoA-transferase family III (CaiB/BaiF)"/>
    <property type="match status" value="1"/>
</dbReference>
<dbReference type="EMBL" id="CAJVPI010000988">
    <property type="protein sequence ID" value="CAG8587015.1"/>
    <property type="molecule type" value="Genomic_DNA"/>
</dbReference>
<reference evidence="3" key="1">
    <citation type="submission" date="2021-06" db="EMBL/GenBank/DDBJ databases">
        <authorList>
            <person name="Kallberg Y."/>
            <person name="Tangrot J."/>
            <person name="Rosling A."/>
        </authorList>
    </citation>
    <scope>NUCLEOTIDE SEQUENCE</scope>
    <source>
        <strain evidence="3">BR232B</strain>
    </source>
</reference>
<name>A0A9N9G7T5_9GLOM</name>
<dbReference type="InterPro" id="IPR023606">
    <property type="entry name" value="CoA-Trfase_III_dom_1_sf"/>
</dbReference>
<dbReference type="OrthoDB" id="16747at2759"/>
<dbReference type="InterPro" id="IPR044855">
    <property type="entry name" value="CoA-Trfase_III_dom3_sf"/>
</dbReference>
<dbReference type="GO" id="GO:0016853">
    <property type="term" value="F:isomerase activity"/>
    <property type="evidence" value="ECO:0007669"/>
    <property type="project" value="UniProtKB-KW"/>
</dbReference>
<protein>
    <submittedName>
        <fullName evidence="3">2386_t:CDS:1</fullName>
    </submittedName>
</protein>
<dbReference type="PANTHER" id="PTHR48228">
    <property type="entry name" value="SUCCINYL-COA--D-CITRAMALATE COA-TRANSFERASE"/>
    <property type="match status" value="1"/>
</dbReference>
<dbReference type="InterPro" id="IPR050509">
    <property type="entry name" value="CoA-transferase_III"/>
</dbReference>
<keyword evidence="4" id="KW-1185">Reference proteome</keyword>
<comment type="similarity">
    <text evidence="1">Belongs to the CoA-transferase III family.</text>
</comment>
<evidence type="ECO:0000313" key="4">
    <source>
        <dbReference type="Proteomes" id="UP000789739"/>
    </source>
</evidence>
<evidence type="ECO:0000313" key="3">
    <source>
        <dbReference type="EMBL" id="CAG8587015.1"/>
    </source>
</evidence>
<comment type="caution">
    <text evidence="3">The sequence shown here is derived from an EMBL/GenBank/DDBJ whole genome shotgun (WGS) entry which is preliminary data.</text>
</comment>
<evidence type="ECO:0000256" key="1">
    <source>
        <dbReference type="ARBA" id="ARBA00008383"/>
    </source>
</evidence>
<dbReference type="Gene3D" id="3.30.1540.10">
    <property type="entry name" value="formyl-coa transferase, domain 3"/>
    <property type="match status" value="1"/>
</dbReference>
<dbReference type="Proteomes" id="UP000789739">
    <property type="component" value="Unassembled WGS sequence"/>
</dbReference>
<dbReference type="Gene3D" id="3.40.50.10540">
    <property type="entry name" value="Crotonobetainyl-coa:carnitine coa-transferase, domain 1"/>
    <property type="match status" value="1"/>
</dbReference>
<evidence type="ECO:0000256" key="2">
    <source>
        <dbReference type="ARBA" id="ARBA00023235"/>
    </source>
</evidence>
<keyword evidence="2" id="KW-0413">Isomerase</keyword>
<gene>
    <name evidence="3" type="ORF">PBRASI_LOCUS6923</name>
</gene>
<dbReference type="PANTHER" id="PTHR48228:SF5">
    <property type="entry name" value="ALPHA-METHYLACYL-COA RACEMASE"/>
    <property type="match status" value="1"/>
</dbReference>
<dbReference type="InterPro" id="IPR003673">
    <property type="entry name" value="CoA-Trfase_fam_III"/>
</dbReference>
<organism evidence="3 4">
    <name type="scientific">Paraglomus brasilianum</name>
    <dbReference type="NCBI Taxonomy" id="144538"/>
    <lineage>
        <taxon>Eukaryota</taxon>
        <taxon>Fungi</taxon>
        <taxon>Fungi incertae sedis</taxon>
        <taxon>Mucoromycota</taxon>
        <taxon>Glomeromycotina</taxon>
        <taxon>Glomeromycetes</taxon>
        <taxon>Paraglomerales</taxon>
        <taxon>Paraglomeraceae</taxon>
        <taxon>Paraglomus</taxon>
    </lineage>
</organism>
<dbReference type="AlphaFoldDB" id="A0A9N9G7T5"/>
<dbReference type="Pfam" id="PF02515">
    <property type="entry name" value="CoA_transf_3"/>
    <property type="match status" value="1"/>
</dbReference>
<sequence length="399" mass="43695">MYPLKGIKVIEIVGLAAGPFAGMVLADFGADVIRVDKLSPAISMDVLTRHKRSISIDFKHPQGYQLVKRLICTADVLIDTFRPGVMEKLKLGPERMCKENDKLIYARISGFGQSGERGKYSKTAGHDINYIAVSGILSMLGRQNEKPTFPLNLLADFAGGSMMCVLGVLLALLHRNKTGKGQVVDAGMTQGISYISTFPYLLKQANLNFVNPRGKNVLDGGAHFYEVYETKDGKYMAVGALEPQFYETLVVLLNLSPETLPEQYDESSWPQMKALFTSVFLSKTRAEWCEIFDGKDACVTPVIEIEEGVTIPPVPAPILSVTPALCAKRDGPNNDGGCADGIRKHNETTAEELVLPLGRDSKSILKELGYTDEEIDEFVNNGVVGIATEENEDNLKSKL</sequence>
<dbReference type="FunFam" id="3.30.1540.10:FF:000004">
    <property type="entry name" value="Probable alpha-methylacyl-CoA racemase mcr"/>
    <property type="match status" value="1"/>
</dbReference>